<keyword evidence="2" id="KW-1185">Reference proteome</keyword>
<accession>V4RI00</accession>
<protein>
    <submittedName>
        <fullName evidence="1">Uncharacterized protein</fullName>
    </submittedName>
</protein>
<dbReference type="Proteomes" id="UP000017819">
    <property type="component" value="Unassembled WGS sequence"/>
</dbReference>
<evidence type="ECO:0000313" key="2">
    <source>
        <dbReference type="Proteomes" id="UP000017819"/>
    </source>
</evidence>
<proteinExistence type="predicted"/>
<gene>
    <name evidence="1" type="ORF">N177_1599</name>
</gene>
<dbReference type="InterPro" id="IPR045389">
    <property type="entry name" value="DUF6522"/>
</dbReference>
<name>V4RI00_9HYPH</name>
<comment type="caution">
    <text evidence="1">The sequence shown here is derived from an EMBL/GenBank/DDBJ whole genome shotgun (WGS) entry which is preliminary data.</text>
</comment>
<dbReference type="Pfam" id="PF20132">
    <property type="entry name" value="DUF6522"/>
    <property type="match status" value="1"/>
</dbReference>
<dbReference type="RefSeq" id="WP_023431741.1">
    <property type="nucleotide sequence ID" value="NZ_AWXZ01000018.1"/>
</dbReference>
<sequence>MNDVSFTRDGVEVEASVLAEAFGLPPERIPVLMREGLITSRVERGLEEDEGRTRLTFFHRNARLRLVVGPDGQILRRSVLDYGAAGMPPAARRG</sequence>
<dbReference type="STRING" id="631454.N177_1599"/>
<reference evidence="1 2" key="1">
    <citation type="journal article" date="2014" name="Genome Announc.">
        <title>Draft Genome Sequence of Lutibaculum baratangense Strain AMV1T, Isolated from a Mud Volcano in Andamans, India.</title>
        <authorList>
            <person name="Singh A."/>
            <person name="Sreenivas A."/>
            <person name="Sathyanarayana Reddy G."/>
            <person name="Pinnaka A.K."/>
            <person name="Shivaji S."/>
        </authorList>
    </citation>
    <scope>NUCLEOTIDE SEQUENCE [LARGE SCALE GENOMIC DNA]</scope>
    <source>
        <strain evidence="1 2">AMV1</strain>
    </source>
</reference>
<dbReference type="eggNOG" id="ENOG5033HS8">
    <property type="taxonomic scope" value="Bacteria"/>
</dbReference>
<dbReference type="OrthoDB" id="8238457at2"/>
<organism evidence="1 2">
    <name type="scientific">Lutibaculum baratangense AMV1</name>
    <dbReference type="NCBI Taxonomy" id="631454"/>
    <lineage>
        <taxon>Bacteria</taxon>
        <taxon>Pseudomonadati</taxon>
        <taxon>Pseudomonadota</taxon>
        <taxon>Alphaproteobacteria</taxon>
        <taxon>Hyphomicrobiales</taxon>
        <taxon>Tepidamorphaceae</taxon>
        <taxon>Lutibaculum</taxon>
    </lineage>
</organism>
<dbReference type="EMBL" id="AWXZ01000018">
    <property type="protein sequence ID" value="ESR25766.1"/>
    <property type="molecule type" value="Genomic_DNA"/>
</dbReference>
<dbReference type="AlphaFoldDB" id="V4RI00"/>
<evidence type="ECO:0000313" key="1">
    <source>
        <dbReference type="EMBL" id="ESR25766.1"/>
    </source>
</evidence>